<evidence type="ECO:0000313" key="2">
    <source>
        <dbReference type="EMBL" id="MFK9004648.1"/>
    </source>
</evidence>
<keyword evidence="3" id="KW-1185">Reference proteome</keyword>
<organism evidence="2 3">
    <name type="scientific">Pseudomonas pergaminensis</name>
    <dbReference type="NCBI Taxonomy" id="2853159"/>
    <lineage>
        <taxon>Bacteria</taxon>
        <taxon>Pseudomonadati</taxon>
        <taxon>Pseudomonadota</taxon>
        <taxon>Gammaproteobacteria</taxon>
        <taxon>Pseudomonadales</taxon>
        <taxon>Pseudomonadaceae</taxon>
        <taxon>Pseudomonas</taxon>
    </lineage>
</organism>
<name>A0ABW8QYE8_9PSED</name>
<sequence length="1277" mass="140129">MQTPGISFNIHTHLTALQPASVEVSAQHASNNTELSGERQLVASYAGAIRQAAQNHRATATLGDIPKDSRFGEWWQRLFNAAQSPVFLAWARSKNIDTSQAITVDHLADTLTVTINGKRTLLEGSEQGRGWREATGPLMTAAKAMGPFSFDVPTDPLVAPLFIVARFHGEVLLPYRKEETLARAAQLEQDQTFGLLDADTYVDVRSQSPEILQQQKLESGDSINRFTLLHKLKAFPQHQPERLTEYLNTRIPTHPDSSYQRETQNTDATLKDLIIAGGWHVPENVDELDNLIQALAAPSLLAPADRNFAGALAWPMPMLIGDQAELFRIISDNQPPLPGLDSEARLGSTDVLGALVNHVPRSVLEKDDPLATLQWILNSAQGQKLGEELKKRMGDVFEHSTPREVLLTVFAVTLDVEGLTDPKPNHVAGFDLAAPALHDQPFSVIKQRLVDHLVATNKVTPEAASVAAMLLLSRVAPELCVPDVPSDITYMSANWVRLKAAVGRIEATHPGASSRMSFQEIVDFDAIDPVTDHDQEVQSITAVPALVGWGRAKGVIPLHGDVSTEQLAEIRSEFAQQEQQILSGVSALTTPPPTLRAIALAQLKAHFGDGIPFEEKSIRSQVTRSDSHTHTSSITLDPTGSYSLLDLYLAKKGALPVGWASTNPKITEAIINKIATLPDPEAKHSEQFDEYATCLSQAWSTMTRKLISDLPLEDRKNIEWGNLTIYQRGHTSRTEVSTPQGGTEYSSPFSSSADDRSLIVETRRNGITTYYEFDPKNKTIRRRDDWQDKIREGAQGEEVESSVGIYGKKYTTEVIRKLDSTQDQANSQGREDSAARLPNSFSSDRSLYLGKLLSDTIIEPSSLAQIKASLGEETTFDEEENTRTLFRSFLLAPIPGGSAIYNLANGNYKDAAADAIFDVVMYATTAGFGKAGGAVKGLNRAKLPKRFGASLVAGKFWQGLSGGGRFARAGRKLFSNDRQWFGKLTGTSDSVNVAKLSNQPDIAVGTYRAGNSQQVSNIAAQFDEASGKWIPYDTLHNGRYGKPLGAEEFIPETARYIDDTAGVVDDVGEVVVRRKKPNHLERSLATNNAIHLGRKLKDFKVLGDGIFTYVDTYKGVERLNVCAHGVNPSFKQLLTNEPMQMFYNGKHNTPEDLLALLQSSGIDPERFNNVRLLMCHSANGSVNSFGSQFGKLIKRDVKAFQGPVRAYVIPDTVDSLKADLTIRDPHASANEIDQRIYKQLQFNLSLGTNKVGPRQPGGSATGKEIPFFYRPIKFKAS</sequence>
<reference evidence="2 3" key="1">
    <citation type="submission" date="2024-11" db="EMBL/GenBank/DDBJ databases">
        <authorList>
            <person name="Lucas J.A."/>
        </authorList>
    </citation>
    <scope>NUCLEOTIDE SEQUENCE [LARGE SCALE GENOMIC DNA]</scope>
    <source>
        <strain evidence="2 3">Z 7.15</strain>
    </source>
</reference>
<comment type="caution">
    <text evidence="2">The sequence shown here is derived from an EMBL/GenBank/DDBJ whole genome shotgun (WGS) entry which is preliminary data.</text>
</comment>
<proteinExistence type="predicted"/>
<gene>
    <name evidence="2" type="ORF">ACJEBJ_10970</name>
</gene>
<dbReference type="Proteomes" id="UP001623008">
    <property type="component" value="Unassembled WGS sequence"/>
</dbReference>
<dbReference type="EMBL" id="JBJHQF010000013">
    <property type="protein sequence ID" value="MFK9004648.1"/>
    <property type="molecule type" value="Genomic_DNA"/>
</dbReference>
<dbReference type="RefSeq" id="WP_406597527.1">
    <property type="nucleotide sequence ID" value="NZ_JBJHQF010000013.1"/>
</dbReference>
<feature type="region of interest" description="Disordered" evidence="1">
    <location>
        <begin position="730"/>
        <end position="752"/>
    </location>
</feature>
<protein>
    <submittedName>
        <fullName evidence="2">Uncharacterized protein</fullName>
    </submittedName>
</protein>
<accession>A0ABW8QYE8</accession>
<feature type="compositionally biased region" description="Polar residues" evidence="1">
    <location>
        <begin position="734"/>
        <end position="745"/>
    </location>
</feature>
<evidence type="ECO:0000313" key="3">
    <source>
        <dbReference type="Proteomes" id="UP001623008"/>
    </source>
</evidence>
<evidence type="ECO:0000256" key="1">
    <source>
        <dbReference type="SAM" id="MobiDB-lite"/>
    </source>
</evidence>